<evidence type="ECO:0000256" key="1">
    <source>
        <dbReference type="PROSITE-ProRule" id="PRU00023"/>
    </source>
</evidence>
<dbReference type="InterPro" id="IPR002110">
    <property type="entry name" value="Ankyrin_rpt"/>
</dbReference>
<name>A0A6J2YKI3_SITOR</name>
<keyword evidence="2" id="KW-1185">Reference proteome</keyword>
<organism evidence="2 3">
    <name type="scientific">Sitophilus oryzae</name>
    <name type="common">Rice weevil</name>
    <name type="synonym">Curculio oryzae</name>
    <dbReference type="NCBI Taxonomy" id="7048"/>
    <lineage>
        <taxon>Eukaryota</taxon>
        <taxon>Metazoa</taxon>
        <taxon>Ecdysozoa</taxon>
        <taxon>Arthropoda</taxon>
        <taxon>Hexapoda</taxon>
        <taxon>Insecta</taxon>
        <taxon>Pterygota</taxon>
        <taxon>Neoptera</taxon>
        <taxon>Endopterygota</taxon>
        <taxon>Coleoptera</taxon>
        <taxon>Polyphaga</taxon>
        <taxon>Cucujiformia</taxon>
        <taxon>Curculionidae</taxon>
        <taxon>Dryophthorinae</taxon>
        <taxon>Sitophilus</taxon>
    </lineage>
</organism>
<reference evidence="3" key="1">
    <citation type="submission" date="2025-08" db="UniProtKB">
        <authorList>
            <consortium name="RefSeq"/>
        </authorList>
    </citation>
    <scope>IDENTIFICATION</scope>
    <source>
        <tissue evidence="3">Gonads</tissue>
    </source>
</reference>
<evidence type="ECO:0000313" key="2">
    <source>
        <dbReference type="Proteomes" id="UP000504635"/>
    </source>
</evidence>
<dbReference type="KEGG" id="soy:115888823"/>
<dbReference type="GeneID" id="115888823"/>
<accession>A0A6J2YKI3</accession>
<gene>
    <name evidence="3" type="primary">LOC115888823</name>
</gene>
<dbReference type="SMART" id="SM00248">
    <property type="entry name" value="ANK"/>
    <property type="match status" value="5"/>
</dbReference>
<protein>
    <submittedName>
        <fullName evidence="3">Uncharacterized protein LOC115888823</fullName>
    </submittedName>
</protein>
<dbReference type="SUPFAM" id="SSF144232">
    <property type="entry name" value="HIT/MYND zinc finger-like"/>
    <property type="match status" value="1"/>
</dbReference>
<dbReference type="Gene3D" id="1.25.40.20">
    <property type="entry name" value="Ankyrin repeat-containing domain"/>
    <property type="match status" value="2"/>
</dbReference>
<proteinExistence type="predicted"/>
<evidence type="ECO:0000313" key="3">
    <source>
        <dbReference type="RefSeq" id="XP_030764538.1"/>
    </source>
</evidence>
<dbReference type="Pfam" id="PF12796">
    <property type="entry name" value="Ank_2"/>
    <property type="match status" value="1"/>
</dbReference>
<dbReference type="Proteomes" id="UP000504635">
    <property type="component" value="Unplaced"/>
</dbReference>
<keyword evidence="1" id="KW-0040">ANK repeat</keyword>
<dbReference type="InParanoid" id="A0A6J2YKI3"/>
<dbReference type="InterPro" id="IPR053064">
    <property type="entry name" value="Ankyrin-MYND_domain-protein"/>
</dbReference>
<dbReference type="PANTHER" id="PTHR15897:SF2">
    <property type="entry name" value="ANKYRIN REPEAT AND MYND DOMAIN-CONTAINING PROTEIN 1"/>
    <property type="match status" value="1"/>
</dbReference>
<dbReference type="RefSeq" id="XP_030764538.1">
    <property type="nucleotide sequence ID" value="XM_030908678.1"/>
</dbReference>
<dbReference type="InterPro" id="IPR036770">
    <property type="entry name" value="Ankyrin_rpt-contain_sf"/>
</dbReference>
<dbReference type="SUPFAM" id="SSF82185">
    <property type="entry name" value="Histone H3 K4-specific methyltransferase SET7/9 N-terminal domain"/>
    <property type="match status" value="1"/>
</dbReference>
<dbReference type="SUPFAM" id="SSF48403">
    <property type="entry name" value="Ankyrin repeat"/>
    <property type="match status" value="2"/>
</dbReference>
<sequence>MEEIVAYLQEECELNESNKSQTECSTLIELASSEHNREKTRSKSLKVFQKITNDTESYEGSLVLNNFHGHGFYDVEKSLEKYFFDGWFYANKFEGYGQIFYKNGSSFQGLFKQHKRYGPGLLTYPNGSQDVGLWNGFQLVRLSSTVGSNVVQKIASSSMGRSKLLSFKYLIPVKDENSYYGLSLLKSLEANEEILGKIDELSNKNIRNINSLFFNKQLFDEEFYRGEDYTIQVSLDDTECDEDIKETDGCSDDGIRIEQLKRKIFEVETKLKPYITIKMDLLKKIQYCRECCVMKQESVSDIVEEICDKDSEPKDDGSFDTLKFLDFRMSRADAMPPVFEDVNYEEMMQTAQTSDEVNLEPCFCEDENKSRDLQYLEDQLSNIEQRAAFYQTIYDNLTQKLNRFLEKQKEKLTQETHQQTKSVCVEELYAWNNEELIMDMEKHCFKNKNLENEVNFDVRSLIFDGRKNFGQAGQQEALCREFLGACAKGNKKIVLQCLRNGVNPNVTDSNGNNAVFYAASQNQLEIIPILTNYGAKLDQINDEGVTPLSHTFLRYISVKNGVLTWEKAFLPVRNNFLKKTDMIEWYRKTSMSSLSSLLSKSSSIETGSLDLSNSRITFLLRRLSNLELQNENFLQKSKPESYIFDFSYKKNDISKEIKDHEQTIELKSIYLTLLALLEYGSDPNIGEVPYEVLFLSLYTENVDLVLEVLKCNANVQSTITENSLTCLHVVTSLDKTMENMKICQVLLKNKCDPNKRTSELHWREQKEYFTGNIPESVEIEDEGKNVLHLLSMRQDFQDDLYSYFPNMARLFIEFGVDYHAKYLGHTPLSLAVLVGNVKLASYFIKTNLFNPYEVLPYNTGNILTLYGLKRFENRLSMDKCKEMLRSLCEIDVNFLNPVDEAENALDFIEKGDEFYKVDDKTKSKQKQPKTKAESSGLKEFIKTLCRETIMKQIQTIATDVLYDFAEEGLLESEEISKILAEYLTPELVLSNLNDLLGFGKLDQERFEERTCLKLLEFVDVYKKITKIKIKKEKKGSKDKDSLTKENAMEELLCKANLPQKNIISSDKNLYVLKPGLDEISKYQVCFQCIKGREKDLQVCPRCQLVYFCSVQCNKANMKLKNLHTCNILFYDNAEFSFDNQALSELALTVKEQCIERLVAKREARFKMEEQKLLDLWKSDTYGTKILKVKALLKKNKDIRGVNWNLAGLQTFMGKEFEKNPVGFDFEGLDELQRRLSRAEHIQSLSTTNKGSQKSSGSEKFFSMDALTQKFKELESKKDLKKINVCRCEKPKKKPEKRYQHGFPKFSTDLKPEKLTKKFPDRQLEVKTMEKGFTVKRLRKIPSKLARFVETLALHFPDIDFAFDMLPYACCTDGQLYYKFCTDQFYRESYSFS</sequence>
<feature type="repeat" description="ANK" evidence="1">
    <location>
        <begin position="510"/>
        <end position="542"/>
    </location>
</feature>
<dbReference type="PROSITE" id="PS50088">
    <property type="entry name" value="ANK_REPEAT"/>
    <property type="match status" value="1"/>
</dbReference>
<dbReference type="Gene3D" id="2.20.110.10">
    <property type="entry name" value="Histone H3 K4-specific methyltransferase SET7/9 N-terminal domain"/>
    <property type="match status" value="1"/>
</dbReference>
<dbReference type="OrthoDB" id="444338at2759"/>
<dbReference type="PANTHER" id="PTHR15897">
    <property type="entry name" value="ANKYRIN REPEAT AND MYND DOMAIN PROTEIN 1"/>
    <property type="match status" value="1"/>
</dbReference>